<evidence type="ECO:0000313" key="2">
    <source>
        <dbReference type="Proteomes" id="UP000770661"/>
    </source>
</evidence>
<dbReference type="OrthoDB" id="6362430at2759"/>
<dbReference type="GO" id="GO:0036297">
    <property type="term" value="P:interstrand cross-link repair"/>
    <property type="evidence" value="ECO:0007669"/>
    <property type="project" value="InterPro"/>
</dbReference>
<evidence type="ECO:0000313" key="1">
    <source>
        <dbReference type="EMBL" id="KAG0693515.1"/>
    </source>
</evidence>
<dbReference type="Pfam" id="PF11107">
    <property type="entry name" value="FANCF"/>
    <property type="match status" value="1"/>
</dbReference>
<accession>A0A8J8WNF2</accession>
<organism evidence="1 2">
    <name type="scientific">Chionoecetes opilio</name>
    <name type="common">Atlantic snow crab</name>
    <name type="synonym">Cancer opilio</name>
    <dbReference type="NCBI Taxonomy" id="41210"/>
    <lineage>
        <taxon>Eukaryota</taxon>
        <taxon>Metazoa</taxon>
        <taxon>Ecdysozoa</taxon>
        <taxon>Arthropoda</taxon>
        <taxon>Crustacea</taxon>
        <taxon>Multicrustacea</taxon>
        <taxon>Malacostraca</taxon>
        <taxon>Eumalacostraca</taxon>
        <taxon>Eucarida</taxon>
        <taxon>Decapoda</taxon>
        <taxon>Pleocyemata</taxon>
        <taxon>Brachyura</taxon>
        <taxon>Eubrachyura</taxon>
        <taxon>Majoidea</taxon>
        <taxon>Majidae</taxon>
        <taxon>Chionoecetes</taxon>
    </lineage>
</organism>
<sequence>MMCACEHGQVSGVVLKCTCEQWQRVMHNVMYFLYKVLPGASSRARWTREGVDRAVSWGRHCEKAVARFGRTGTLRASITTLARRSHQIGSFRDLLSARRLLLGRLLQNQRLEEGVKEYVVQVSRSILGAEQASRVELAAQQQQQHATRLLSLLQKARHSNIRAKVKARLMLEAEGNAEPQDMRQSLSRMAHYPVSLRTTLVAALVEGDDPVVEAGPVVAGWVEERLTSPHHGHHRSVLKCFCSLSPHLLSKALARHTQLTMAVLECLHRDLLNFQPKYDADGCRWLPRGPTVLTWEELVKIYSVLASQRSMATRVQEAVEGWSMLEGGAVWGEVVRHARATRTPASAITSGS</sequence>
<proteinExistence type="predicted"/>
<name>A0A8J8WNF2_CHIOP</name>
<protein>
    <submittedName>
        <fullName evidence="1">Uncharacterized protein</fullName>
    </submittedName>
</protein>
<comment type="caution">
    <text evidence="1">The sequence shown here is derived from an EMBL/GenBank/DDBJ whole genome shotgun (WGS) entry which is preliminary data.</text>
</comment>
<dbReference type="AlphaFoldDB" id="A0A8J8WNF2"/>
<keyword evidence="2" id="KW-1185">Reference proteome</keyword>
<gene>
    <name evidence="1" type="ORF">GWK47_027479</name>
</gene>
<dbReference type="Proteomes" id="UP000770661">
    <property type="component" value="Unassembled WGS sequence"/>
</dbReference>
<reference evidence="1" key="1">
    <citation type="submission" date="2020-07" db="EMBL/GenBank/DDBJ databases">
        <title>The High-quality genome of the commercially important snow crab, Chionoecetes opilio.</title>
        <authorList>
            <person name="Jeong J.-H."/>
            <person name="Ryu S."/>
        </authorList>
    </citation>
    <scope>NUCLEOTIDE SEQUENCE</scope>
    <source>
        <strain evidence="1">MADBK_172401_WGS</strain>
        <tissue evidence="1">Digestive gland</tissue>
    </source>
</reference>
<dbReference type="EMBL" id="JACEEZ010026301">
    <property type="protein sequence ID" value="KAG0693515.1"/>
    <property type="molecule type" value="Genomic_DNA"/>
</dbReference>
<dbReference type="InterPro" id="IPR035428">
    <property type="entry name" value="FANCF"/>
</dbReference>
<dbReference type="GO" id="GO:0043240">
    <property type="term" value="C:Fanconi anaemia nuclear complex"/>
    <property type="evidence" value="ECO:0007669"/>
    <property type="project" value="InterPro"/>
</dbReference>